<reference evidence="13 14" key="1">
    <citation type="submission" date="2019-07" db="EMBL/GenBank/DDBJ databases">
        <title>Whole genome shotgun sequence of Methylobacterium gnaphalii NBRC 107716.</title>
        <authorList>
            <person name="Hosoyama A."/>
            <person name="Uohara A."/>
            <person name="Ohji S."/>
            <person name="Ichikawa N."/>
        </authorList>
    </citation>
    <scope>NUCLEOTIDE SEQUENCE [LARGE SCALE GENOMIC DNA]</scope>
    <source>
        <strain evidence="13 14">NBRC 107716</strain>
    </source>
</reference>
<organism evidence="13 14">
    <name type="scientific">Methylobacterium gnaphalii</name>
    <dbReference type="NCBI Taxonomy" id="1010610"/>
    <lineage>
        <taxon>Bacteria</taxon>
        <taxon>Pseudomonadati</taxon>
        <taxon>Pseudomonadota</taxon>
        <taxon>Alphaproteobacteria</taxon>
        <taxon>Hyphomicrobiales</taxon>
        <taxon>Methylobacteriaceae</taxon>
        <taxon>Methylobacterium</taxon>
    </lineage>
</organism>
<dbReference type="InterPro" id="IPR004839">
    <property type="entry name" value="Aminotransferase_I/II_large"/>
</dbReference>
<keyword evidence="7" id="KW-0663">Pyridoxal phosphate</keyword>
<evidence type="ECO:0000256" key="4">
    <source>
        <dbReference type="ARBA" id="ARBA00012285"/>
    </source>
</evidence>
<comment type="pathway">
    <text evidence="3">Cofactor biosynthesis; adenosylcobalamin biosynthesis.</text>
</comment>
<feature type="domain" description="Aminotransferase class I/classII large" evidence="12">
    <location>
        <begin position="89"/>
        <end position="337"/>
    </location>
</feature>
<sequence>MSGGCVRLVQGIEVSAIPANETDENDPLPVFHGGDLDAARKDFPDAPEPWIDLSTGINPVPYLLPPFEASALQRLPSAGDLLALKRVAAEAYGAGGAENVAAAPGSQILIETLPRLRARARVAVVGPTYAEHAAAWGRAGHAVETVRDLPAGGHFEIVVVVNPNNPDGRVHDAARLADVARDLATRGGLLIVDEAFADFEPGLCEPCDLGPAAVRLRSFGKSYGLAGLRLGFALAAPALARQVETALGPWAVSGPALAAGLAALPDRAWRREAALARAHDAARLDRMIRRGSGLVVGGTALFRTATFDDGPALFRRLGEAGIYVRRFPDTPAQLRFGLPPDKAAWCRLSRVLKPA</sequence>
<keyword evidence="8" id="KW-0456">Lyase</keyword>
<dbReference type="CDD" id="cd00609">
    <property type="entry name" value="AAT_like"/>
    <property type="match status" value="1"/>
</dbReference>
<evidence type="ECO:0000256" key="1">
    <source>
        <dbReference type="ARBA" id="ARBA00001933"/>
    </source>
</evidence>
<dbReference type="InterPro" id="IPR015424">
    <property type="entry name" value="PyrdxlP-dep_Trfase"/>
</dbReference>
<dbReference type="PROSITE" id="PS00105">
    <property type="entry name" value="AA_TRANSFER_CLASS_1"/>
    <property type="match status" value="1"/>
</dbReference>
<comment type="function">
    <text evidence="2">Decarboxylates L-threonine-O-3-phosphate to yield (R)-1-amino-2-propanol O-2-phosphate, the precursor for the linkage between the nucleotide loop and the corrin ring in cobalamin.</text>
</comment>
<evidence type="ECO:0000256" key="6">
    <source>
        <dbReference type="ARBA" id="ARBA00022573"/>
    </source>
</evidence>
<evidence type="ECO:0000259" key="12">
    <source>
        <dbReference type="Pfam" id="PF00155"/>
    </source>
</evidence>
<dbReference type="InterPro" id="IPR015422">
    <property type="entry name" value="PyrdxlP-dep_Trfase_small"/>
</dbReference>
<dbReference type="AlphaFoldDB" id="A0A512JKT0"/>
<dbReference type="NCBIfam" id="TIGR01140">
    <property type="entry name" value="L_thr_O3P_dcar"/>
    <property type="match status" value="1"/>
</dbReference>
<evidence type="ECO:0000256" key="9">
    <source>
        <dbReference type="ARBA" id="ARBA00029996"/>
    </source>
</evidence>
<dbReference type="GO" id="GO:0009236">
    <property type="term" value="P:cobalamin biosynthetic process"/>
    <property type="evidence" value="ECO:0007669"/>
    <property type="project" value="UniProtKB-UniPathway"/>
</dbReference>
<dbReference type="PANTHER" id="PTHR42885:SF1">
    <property type="entry name" value="THREONINE-PHOSPHATE DECARBOXYLASE"/>
    <property type="match status" value="1"/>
</dbReference>
<protein>
    <recommendedName>
        <fullName evidence="5">8-amino-7-oxononanoate synthase</fullName>
        <ecNumber evidence="4">4.1.1.81</ecNumber>
    </recommendedName>
    <alternativeName>
        <fullName evidence="10">Alpha-oxoamine synthase</fullName>
    </alternativeName>
    <alternativeName>
        <fullName evidence="9">L-threonine-O-3-phosphate decarboxylase</fullName>
    </alternativeName>
</protein>
<keyword evidence="14" id="KW-1185">Reference proteome</keyword>
<proteinExistence type="predicted"/>
<evidence type="ECO:0000256" key="2">
    <source>
        <dbReference type="ARBA" id="ARBA00003444"/>
    </source>
</evidence>
<dbReference type="UniPathway" id="UPA00148"/>
<evidence type="ECO:0000313" key="14">
    <source>
        <dbReference type="Proteomes" id="UP000321750"/>
    </source>
</evidence>
<dbReference type="InterPro" id="IPR005860">
    <property type="entry name" value="CobD"/>
</dbReference>
<dbReference type="PANTHER" id="PTHR42885">
    <property type="entry name" value="HISTIDINOL-PHOSPHATE AMINOTRANSFERASE-RELATED"/>
    <property type="match status" value="1"/>
</dbReference>
<dbReference type="InterPro" id="IPR004838">
    <property type="entry name" value="NHTrfase_class1_PyrdxlP-BS"/>
</dbReference>
<keyword evidence="6" id="KW-0169">Cobalamin biosynthesis</keyword>
<evidence type="ECO:0000256" key="5">
    <source>
        <dbReference type="ARBA" id="ARBA00016004"/>
    </source>
</evidence>
<dbReference type="Gene3D" id="3.90.1150.10">
    <property type="entry name" value="Aspartate Aminotransferase, domain 1"/>
    <property type="match status" value="1"/>
</dbReference>
<dbReference type="GO" id="GO:0048472">
    <property type="term" value="F:threonine-phosphate decarboxylase activity"/>
    <property type="evidence" value="ECO:0007669"/>
    <property type="project" value="UniProtKB-EC"/>
</dbReference>
<evidence type="ECO:0000256" key="3">
    <source>
        <dbReference type="ARBA" id="ARBA00004953"/>
    </source>
</evidence>
<dbReference type="EMBL" id="BJZV01000012">
    <property type="protein sequence ID" value="GEP10569.1"/>
    <property type="molecule type" value="Genomic_DNA"/>
</dbReference>
<dbReference type="GO" id="GO:0030170">
    <property type="term" value="F:pyridoxal phosphate binding"/>
    <property type="evidence" value="ECO:0007669"/>
    <property type="project" value="InterPro"/>
</dbReference>
<gene>
    <name evidence="13" type="ORF">MGN01_24140</name>
</gene>
<evidence type="ECO:0000313" key="13">
    <source>
        <dbReference type="EMBL" id="GEP10569.1"/>
    </source>
</evidence>
<name>A0A512JKT0_9HYPH</name>
<dbReference type="Gene3D" id="3.40.640.10">
    <property type="entry name" value="Type I PLP-dependent aspartate aminotransferase-like (Major domain)"/>
    <property type="match status" value="1"/>
</dbReference>
<evidence type="ECO:0000256" key="11">
    <source>
        <dbReference type="ARBA" id="ARBA00048531"/>
    </source>
</evidence>
<evidence type="ECO:0000256" key="7">
    <source>
        <dbReference type="ARBA" id="ARBA00022898"/>
    </source>
</evidence>
<evidence type="ECO:0000256" key="10">
    <source>
        <dbReference type="ARBA" id="ARBA00031658"/>
    </source>
</evidence>
<dbReference type="Pfam" id="PF00155">
    <property type="entry name" value="Aminotran_1_2"/>
    <property type="match status" value="1"/>
</dbReference>
<dbReference type="InterPro" id="IPR015421">
    <property type="entry name" value="PyrdxlP-dep_Trfase_major"/>
</dbReference>
<comment type="cofactor">
    <cofactor evidence="1">
        <name>pyridoxal 5'-phosphate</name>
        <dbReference type="ChEBI" id="CHEBI:597326"/>
    </cofactor>
</comment>
<evidence type="ECO:0000256" key="8">
    <source>
        <dbReference type="ARBA" id="ARBA00023239"/>
    </source>
</evidence>
<dbReference type="Proteomes" id="UP000321750">
    <property type="component" value="Unassembled WGS sequence"/>
</dbReference>
<dbReference type="EC" id="4.1.1.81" evidence="4"/>
<dbReference type="SUPFAM" id="SSF53383">
    <property type="entry name" value="PLP-dependent transferases"/>
    <property type="match status" value="1"/>
</dbReference>
<accession>A0A512JKT0</accession>
<comment type="catalytic activity">
    <reaction evidence="11">
        <text>O-phospho-L-threonine + H(+) = (R)-1-aminopropan-2-yl phosphate + CO2</text>
        <dbReference type="Rhea" id="RHEA:11492"/>
        <dbReference type="ChEBI" id="CHEBI:15378"/>
        <dbReference type="ChEBI" id="CHEBI:16526"/>
        <dbReference type="ChEBI" id="CHEBI:58563"/>
        <dbReference type="ChEBI" id="CHEBI:58675"/>
        <dbReference type="EC" id="4.1.1.81"/>
    </reaction>
</comment>
<comment type="caution">
    <text evidence="13">The sequence shown here is derived from an EMBL/GenBank/DDBJ whole genome shotgun (WGS) entry which is preliminary data.</text>
</comment>